<reference evidence="2 3" key="1">
    <citation type="submission" date="2016-12" db="EMBL/GenBank/DDBJ databases">
        <title>The genomes of Aspergillus section Nigri reveals drivers in fungal speciation.</title>
        <authorList>
            <consortium name="DOE Joint Genome Institute"/>
            <person name="Vesth T.C."/>
            <person name="Nybo J."/>
            <person name="Theobald S."/>
            <person name="Brandl J."/>
            <person name="Frisvad J.C."/>
            <person name="Nielsen K.F."/>
            <person name="Lyhne E.K."/>
            <person name="Kogle M.E."/>
            <person name="Kuo A."/>
            <person name="Riley R."/>
            <person name="Clum A."/>
            <person name="Nolan M."/>
            <person name="Lipzen A."/>
            <person name="Salamov A."/>
            <person name="Henrissat B."/>
            <person name="Wiebenga A."/>
            <person name="De Vries R.P."/>
            <person name="Grigoriev I.V."/>
            <person name="Mortensen U.H."/>
            <person name="Andersen M.R."/>
            <person name="Baker S.E."/>
        </authorList>
    </citation>
    <scope>NUCLEOTIDE SEQUENCE [LARGE SCALE GENOMIC DNA]</scope>
    <source>
        <strain evidence="2 3">CBS 117.55</strain>
    </source>
</reference>
<keyword evidence="1" id="KW-1133">Transmembrane helix</keyword>
<gene>
    <name evidence="2" type="ORF">BO70DRAFT_113697</name>
</gene>
<sequence>MAVVYSRRDYVAVAPFFFEKSCFFFLLVRWALSLVFYFSNRQVNLWINMMIPRVVNHCR</sequence>
<accession>A0A317VGC4</accession>
<keyword evidence="3" id="KW-1185">Reference proteome</keyword>
<keyword evidence="1" id="KW-0472">Membrane</keyword>
<dbReference type="VEuPathDB" id="FungiDB:BO70DRAFT_113697"/>
<dbReference type="EMBL" id="MSFL01000025">
    <property type="protein sequence ID" value="PWY72965.1"/>
    <property type="molecule type" value="Genomic_DNA"/>
</dbReference>
<dbReference type="RefSeq" id="XP_025396619.1">
    <property type="nucleotide sequence ID" value="XM_025537899.1"/>
</dbReference>
<keyword evidence="1" id="KW-0812">Transmembrane</keyword>
<dbReference type="Proteomes" id="UP000247233">
    <property type="component" value="Unassembled WGS sequence"/>
</dbReference>
<protein>
    <submittedName>
        <fullName evidence="2">Uncharacterized protein</fullName>
    </submittedName>
</protein>
<dbReference type="GeneID" id="37060136"/>
<feature type="transmembrane region" description="Helical" evidence="1">
    <location>
        <begin position="21"/>
        <end position="39"/>
    </location>
</feature>
<evidence type="ECO:0000256" key="1">
    <source>
        <dbReference type="SAM" id="Phobius"/>
    </source>
</evidence>
<comment type="caution">
    <text evidence="2">The sequence shown here is derived from an EMBL/GenBank/DDBJ whole genome shotgun (WGS) entry which is preliminary data.</text>
</comment>
<dbReference type="AlphaFoldDB" id="A0A317VGC4"/>
<name>A0A317VGC4_9EURO</name>
<evidence type="ECO:0000313" key="2">
    <source>
        <dbReference type="EMBL" id="PWY72965.1"/>
    </source>
</evidence>
<proteinExistence type="predicted"/>
<evidence type="ECO:0000313" key="3">
    <source>
        <dbReference type="Proteomes" id="UP000247233"/>
    </source>
</evidence>
<organism evidence="2 3">
    <name type="scientific">Aspergillus heteromorphus CBS 117.55</name>
    <dbReference type="NCBI Taxonomy" id="1448321"/>
    <lineage>
        <taxon>Eukaryota</taxon>
        <taxon>Fungi</taxon>
        <taxon>Dikarya</taxon>
        <taxon>Ascomycota</taxon>
        <taxon>Pezizomycotina</taxon>
        <taxon>Eurotiomycetes</taxon>
        <taxon>Eurotiomycetidae</taxon>
        <taxon>Eurotiales</taxon>
        <taxon>Aspergillaceae</taxon>
        <taxon>Aspergillus</taxon>
        <taxon>Aspergillus subgen. Circumdati</taxon>
    </lineage>
</organism>